<feature type="transmembrane region" description="Helical" evidence="4">
    <location>
        <begin position="158"/>
        <end position="179"/>
    </location>
</feature>
<dbReference type="InterPro" id="IPR050327">
    <property type="entry name" value="Proton-linked_MCT"/>
</dbReference>
<evidence type="ECO:0000256" key="2">
    <source>
        <dbReference type="ARBA" id="ARBA00006727"/>
    </source>
</evidence>
<keyword evidence="4" id="KW-1133">Transmembrane helix</keyword>
<feature type="transmembrane region" description="Helical" evidence="4">
    <location>
        <begin position="391"/>
        <end position="413"/>
    </location>
</feature>
<dbReference type="PANTHER" id="PTHR11360:SF315">
    <property type="entry name" value="TRANSPORTER MCH2-RELATED"/>
    <property type="match status" value="1"/>
</dbReference>
<dbReference type="Gene3D" id="1.20.1250.20">
    <property type="entry name" value="MFS general substrate transporter like domains"/>
    <property type="match status" value="2"/>
</dbReference>
<accession>A0AAE0XKQ6</accession>
<dbReference type="SUPFAM" id="SSF103473">
    <property type="entry name" value="MFS general substrate transporter"/>
    <property type="match status" value="1"/>
</dbReference>
<organism evidence="5 6">
    <name type="scientific">Podospora appendiculata</name>
    <dbReference type="NCBI Taxonomy" id="314037"/>
    <lineage>
        <taxon>Eukaryota</taxon>
        <taxon>Fungi</taxon>
        <taxon>Dikarya</taxon>
        <taxon>Ascomycota</taxon>
        <taxon>Pezizomycotina</taxon>
        <taxon>Sordariomycetes</taxon>
        <taxon>Sordariomycetidae</taxon>
        <taxon>Sordariales</taxon>
        <taxon>Podosporaceae</taxon>
        <taxon>Podospora</taxon>
    </lineage>
</organism>
<comment type="caution">
    <text evidence="5">The sequence shown here is derived from an EMBL/GenBank/DDBJ whole genome shotgun (WGS) entry which is preliminary data.</text>
</comment>
<name>A0AAE0XKQ6_9PEZI</name>
<keyword evidence="4" id="KW-0472">Membrane</keyword>
<dbReference type="InterPro" id="IPR036259">
    <property type="entry name" value="MFS_trans_sf"/>
</dbReference>
<feature type="transmembrane region" description="Helical" evidence="4">
    <location>
        <begin position="357"/>
        <end position="379"/>
    </location>
</feature>
<reference evidence="5" key="2">
    <citation type="submission" date="2023-06" db="EMBL/GenBank/DDBJ databases">
        <authorList>
            <consortium name="Lawrence Berkeley National Laboratory"/>
            <person name="Haridas S."/>
            <person name="Hensen N."/>
            <person name="Bonometti L."/>
            <person name="Westerberg I."/>
            <person name="Brannstrom I.O."/>
            <person name="Guillou S."/>
            <person name="Cros-Aarteil S."/>
            <person name="Calhoun S."/>
            <person name="Kuo A."/>
            <person name="Mondo S."/>
            <person name="Pangilinan J."/>
            <person name="Riley R."/>
            <person name="Labutti K."/>
            <person name="Andreopoulos B."/>
            <person name="Lipzen A."/>
            <person name="Chen C."/>
            <person name="Yanf M."/>
            <person name="Daum C."/>
            <person name="Ng V."/>
            <person name="Clum A."/>
            <person name="Steindorff A."/>
            <person name="Ohm R."/>
            <person name="Martin F."/>
            <person name="Silar P."/>
            <person name="Natvig D."/>
            <person name="Lalanne C."/>
            <person name="Gautier V."/>
            <person name="Ament-Velasquez S.L."/>
            <person name="Kruys A."/>
            <person name="Hutchinson M.I."/>
            <person name="Powell A.J."/>
            <person name="Barry K."/>
            <person name="Miller A.N."/>
            <person name="Grigoriev I.V."/>
            <person name="Debuchy R."/>
            <person name="Gladieux P."/>
            <person name="Thoren M.H."/>
            <person name="Johannesson H."/>
        </authorList>
    </citation>
    <scope>NUCLEOTIDE SEQUENCE</scope>
    <source>
        <strain evidence="5">CBS 314.62</strain>
    </source>
</reference>
<evidence type="ECO:0000256" key="3">
    <source>
        <dbReference type="SAM" id="MobiDB-lite"/>
    </source>
</evidence>
<feature type="transmembrane region" description="Helical" evidence="4">
    <location>
        <begin position="419"/>
        <end position="441"/>
    </location>
</feature>
<evidence type="ECO:0000313" key="5">
    <source>
        <dbReference type="EMBL" id="KAK3695239.1"/>
    </source>
</evidence>
<keyword evidence="6" id="KW-1185">Reference proteome</keyword>
<feature type="compositionally biased region" description="Low complexity" evidence="3">
    <location>
        <begin position="1"/>
        <end position="16"/>
    </location>
</feature>
<gene>
    <name evidence="5" type="ORF">B0T22DRAFT_99271</name>
</gene>
<evidence type="ECO:0000256" key="4">
    <source>
        <dbReference type="SAM" id="Phobius"/>
    </source>
</evidence>
<dbReference type="PANTHER" id="PTHR11360">
    <property type="entry name" value="MONOCARBOXYLATE TRANSPORTER"/>
    <property type="match status" value="1"/>
</dbReference>
<protein>
    <submittedName>
        <fullName evidence="5">Major facilitator superfamily domain-containing protein</fullName>
    </submittedName>
</protein>
<dbReference type="GO" id="GO:0022857">
    <property type="term" value="F:transmembrane transporter activity"/>
    <property type="evidence" value="ECO:0007669"/>
    <property type="project" value="InterPro"/>
</dbReference>
<reference evidence="5" key="1">
    <citation type="journal article" date="2023" name="Mol. Phylogenet. Evol.">
        <title>Genome-scale phylogeny and comparative genomics of the fungal order Sordariales.</title>
        <authorList>
            <person name="Hensen N."/>
            <person name="Bonometti L."/>
            <person name="Westerberg I."/>
            <person name="Brannstrom I.O."/>
            <person name="Guillou S."/>
            <person name="Cros-Aarteil S."/>
            <person name="Calhoun S."/>
            <person name="Haridas S."/>
            <person name="Kuo A."/>
            <person name="Mondo S."/>
            <person name="Pangilinan J."/>
            <person name="Riley R."/>
            <person name="LaButti K."/>
            <person name="Andreopoulos B."/>
            <person name="Lipzen A."/>
            <person name="Chen C."/>
            <person name="Yan M."/>
            <person name="Daum C."/>
            <person name="Ng V."/>
            <person name="Clum A."/>
            <person name="Steindorff A."/>
            <person name="Ohm R.A."/>
            <person name="Martin F."/>
            <person name="Silar P."/>
            <person name="Natvig D.O."/>
            <person name="Lalanne C."/>
            <person name="Gautier V."/>
            <person name="Ament-Velasquez S.L."/>
            <person name="Kruys A."/>
            <person name="Hutchinson M.I."/>
            <person name="Powell A.J."/>
            <person name="Barry K."/>
            <person name="Miller A.N."/>
            <person name="Grigoriev I.V."/>
            <person name="Debuchy R."/>
            <person name="Gladieux P."/>
            <person name="Hiltunen Thoren M."/>
            <person name="Johannesson H."/>
        </authorList>
    </citation>
    <scope>NUCLEOTIDE SEQUENCE</scope>
    <source>
        <strain evidence="5">CBS 314.62</strain>
    </source>
</reference>
<dbReference type="Proteomes" id="UP001270362">
    <property type="component" value="Unassembled WGS sequence"/>
</dbReference>
<dbReference type="AlphaFoldDB" id="A0AAE0XKQ6"/>
<dbReference type="InterPro" id="IPR011701">
    <property type="entry name" value="MFS"/>
</dbReference>
<keyword evidence="4" id="KW-0812">Transmembrane</keyword>
<dbReference type="GO" id="GO:0016020">
    <property type="term" value="C:membrane"/>
    <property type="evidence" value="ECO:0007669"/>
    <property type="project" value="UniProtKB-SubCell"/>
</dbReference>
<sequence>MPHHSASAPAAGPTPGHGRGSRAPDVASAAVVLGSEKNLNSDSTPTDSDSTGESDFKEGGYGWVVVASVFLVNAHTWGLNSSYAVFLAYYLRSGTISGASPLAFAFVGGLSISIALLVSPLATLSIGRLGTNATLRLGTVLEAVSFIGASFATHTWHLLLSQGVCFGMGLGFCFTATVGVVPQWFTKRRSFANAISTGGSGFGGLVYSLATDAMIRNLGLAWSFRILAVISFVVNGACTLTLRDRNKAVGAIHIAFHVDLLRRPEFLLYIGWGFFAIISYVIVVFSLADYAHMMGFDPSQGSVVAAVFNLSQGLGRPLIGLVSDKVGRINIAAMGTLISAITTFFIWTFAGRFYPGLIIYALFGMFCGTIWPCVAPVGAEVVGLQLLPSALSLYWLVLVLPSTFAEVIGLSLRTSGTNGYINVQVFVGALYCVSFASIWLLRSWKVQQMDALGLTRNNQAADGQDAQAIDGLSERMQQPSLVRSYIDGMFVIKRV</sequence>
<dbReference type="EMBL" id="JAULSO010000001">
    <property type="protein sequence ID" value="KAK3695239.1"/>
    <property type="molecule type" value="Genomic_DNA"/>
</dbReference>
<proteinExistence type="inferred from homology"/>
<feature type="transmembrane region" description="Helical" evidence="4">
    <location>
        <begin position="60"/>
        <end position="79"/>
    </location>
</feature>
<comment type="similarity">
    <text evidence="2">Belongs to the major facilitator superfamily. Monocarboxylate porter (TC 2.A.1.13) family.</text>
</comment>
<dbReference type="Pfam" id="PF07690">
    <property type="entry name" value="MFS_1"/>
    <property type="match status" value="1"/>
</dbReference>
<evidence type="ECO:0000313" key="6">
    <source>
        <dbReference type="Proteomes" id="UP001270362"/>
    </source>
</evidence>
<evidence type="ECO:0000256" key="1">
    <source>
        <dbReference type="ARBA" id="ARBA00004141"/>
    </source>
</evidence>
<feature type="transmembrane region" description="Helical" evidence="4">
    <location>
        <begin position="266"/>
        <end position="288"/>
    </location>
</feature>
<feature type="transmembrane region" description="Helical" evidence="4">
    <location>
        <begin position="331"/>
        <end position="351"/>
    </location>
</feature>
<feature type="transmembrane region" description="Helical" evidence="4">
    <location>
        <begin position="99"/>
        <end position="121"/>
    </location>
</feature>
<feature type="transmembrane region" description="Helical" evidence="4">
    <location>
        <begin position="191"/>
        <end position="210"/>
    </location>
</feature>
<comment type="subcellular location">
    <subcellularLocation>
        <location evidence="1">Membrane</location>
        <topology evidence="1">Multi-pass membrane protein</topology>
    </subcellularLocation>
</comment>
<feature type="region of interest" description="Disordered" evidence="3">
    <location>
        <begin position="1"/>
        <end position="26"/>
    </location>
</feature>
<feature type="transmembrane region" description="Helical" evidence="4">
    <location>
        <begin position="222"/>
        <end position="242"/>
    </location>
</feature>